<evidence type="ECO:0000313" key="2">
    <source>
        <dbReference type="EMBL" id="CAJ1375927.1"/>
    </source>
</evidence>
<keyword evidence="3" id="KW-1185">Reference proteome</keyword>
<evidence type="ECO:0000256" key="1">
    <source>
        <dbReference type="SAM" id="SignalP"/>
    </source>
</evidence>
<name>A0AA36HV90_9DINO</name>
<dbReference type="AlphaFoldDB" id="A0AA36HV90"/>
<proteinExistence type="predicted"/>
<dbReference type="SUPFAM" id="SSF49785">
    <property type="entry name" value="Galactose-binding domain-like"/>
    <property type="match status" value="1"/>
</dbReference>
<organism evidence="2 3">
    <name type="scientific">Effrenium voratum</name>
    <dbReference type="NCBI Taxonomy" id="2562239"/>
    <lineage>
        <taxon>Eukaryota</taxon>
        <taxon>Sar</taxon>
        <taxon>Alveolata</taxon>
        <taxon>Dinophyceae</taxon>
        <taxon>Suessiales</taxon>
        <taxon>Symbiodiniaceae</taxon>
        <taxon>Effrenium</taxon>
    </lineage>
</organism>
<dbReference type="EMBL" id="CAUJNA010000347">
    <property type="protein sequence ID" value="CAJ1375927.1"/>
    <property type="molecule type" value="Genomic_DNA"/>
</dbReference>
<protein>
    <submittedName>
        <fullName evidence="2">Uncharacterized protein</fullName>
    </submittedName>
</protein>
<dbReference type="Proteomes" id="UP001178507">
    <property type="component" value="Unassembled WGS sequence"/>
</dbReference>
<evidence type="ECO:0000313" key="3">
    <source>
        <dbReference type="Proteomes" id="UP001178507"/>
    </source>
</evidence>
<sequence>MLRQMWMALASYFAVAFGDAEPGSTTSSSTMMLDTGTDCNPYQGTRYITLGNGDSVTSTVCKDSWDLYEVAVYDDQNQEITGVTATAPTGSAPPNTGYGGDYEPYQALDGSLTTYWAGDHDIGMSCSCWHASKKDAQQLLLDLGSSQKVSKINIWQGGAGNKWAVSRLRIHCHSAQLNANPLELEISSGSTTIECDDVGCRATGHNPTFVNRSAACVASKAGHGVPVGLLLGLGLASACCWCNGDSITSPLCKDSWDLHEVAVYDDQNQEITGIMATAPTGTAPPNAGRDYEPYQVLDGSLTTFWAGAHDIGMSCSCWDYSKQDAQHILLDLGTTQKVSKINIWQGGVGNNWAIWAVSRLRIHCHSAQLNANPLELDISSGSTTIECDDVGCRAIDHNPALVNRSAACVASKAGHGAPVGLLLGLGLLASAGC</sequence>
<accession>A0AA36HV90</accession>
<dbReference type="Gene3D" id="2.60.120.260">
    <property type="entry name" value="Galactose-binding domain-like"/>
    <property type="match status" value="2"/>
</dbReference>
<gene>
    <name evidence="2" type="ORF">EVOR1521_LOCUS5108</name>
</gene>
<dbReference type="InterPro" id="IPR008979">
    <property type="entry name" value="Galactose-bd-like_sf"/>
</dbReference>
<feature type="signal peptide" evidence="1">
    <location>
        <begin position="1"/>
        <end position="20"/>
    </location>
</feature>
<keyword evidence="1" id="KW-0732">Signal</keyword>
<reference evidence="2" key="1">
    <citation type="submission" date="2023-08" db="EMBL/GenBank/DDBJ databases">
        <authorList>
            <person name="Chen Y."/>
            <person name="Shah S."/>
            <person name="Dougan E. K."/>
            <person name="Thang M."/>
            <person name="Chan C."/>
        </authorList>
    </citation>
    <scope>NUCLEOTIDE SEQUENCE</scope>
</reference>
<feature type="chain" id="PRO_5041345582" evidence="1">
    <location>
        <begin position="21"/>
        <end position="433"/>
    </location>
</feature>
<comment type="caution">
    <text evidence="2">The sequence shown here is derived from an EMBL/GenBank/DDBJ whole genome shotgun (WGS) entry which is preliminary data.</text>
</comment>